<dbReference type="RefSeq" id="WP_025078015.1">
    <property type="nucleotide sequence ID" value="NZ_BAKO01000007.1"/>
</dbReference>
<dbReference type="GO" id="GO:0030153">
    <property type="term" value="P:bacteriocin immunity"/>
    <property type="evidence" value="ECO:0007669"/>
    <property type="project" value="InterPro"/>
</dbReference>
<dbReference type="Pfam" id="PF06713">
    <property type="entry name" value="bPH_4"/>
    <property type="match status" value="1"/>
</dbReference>
<feature type="transmembrane region" description="Helical" evidence="1">
    <location>
        <begin position="12"/>
        <end position="28"/>
    </location>
</feature>
<dbReference type="Proteomes" id="UP000060345">
    <property type="component" value="Chromosome 1"/>
</dbReference>
<keyword evidence="1" id="KW-0812">Transmembrane</keyword>
<protein>
    <recommendedName>
        <fullName evidence="2">Uncharacterized protein YyaB-like PH domain-containing protein</fullName>
    </recommendedName>
</protein>
<evidence type="ECO:0000313" key="6">
    <source>
        <dbReference type="Proteomes" id="UP000682005"/>
    </source>
</evidence>
<dbReference type="KEGG" id="pfus:ADJ77_00735"/>
<name>A0A0K1NH70_9BACT</name>
<feature type="domain" description="Uncharacterized protein YyaB-like PH" evidence="2">
    <location>
        <begin position="56"/>
        <end position="127"/>
    </location>
</feature>
<evidence type="ECO:0000313" key="5">
    <source>
        <dbReference type="Proteomes" id="UP000060345"/>
    </source>
</evidence>
<keyword evidence="1" id="KW-0472">Membrane</keyword>
<evidence type="ECO:0000313" key="4">
    <source>
        <dbReference type="EMBL" id="QUB87377.1"/>
    </source>
</evidence>
<feature type="transmembrane region" description="Helical" evidence="1">
    <location>
        <begin position="34"/>
        <end position="50"/>
    </location>
</feature>
<gene>
    <name evidence="3" type="ORF">ADJ77_00735</name>
    <name evidence="4" type="ORF">J5A51_07885</name>
</gene>
<reference evidence="4 6" key="2">
    <citation type="submission" date="2021-03" db="EMBL/GenBank/DDBJ databases">
        <title>Human Oral Microbial Genomes.</title>
        <authorList>
            <person name="Johnston C.D."/>
            <person name="Chen T."/>
            <person name="Dewhirst F.E."/>
        </authorList>
    </citation>
    <scope>NUCLEOTIDE SEQUENCE [LARGE SCALE GENOMIC DNA]</scope>
    <source>
        <strain evidence="4 6">W1435</strain>
    </source>
</reference>
<reference evidence="3 5" key="1">
    <citation type="submission" date="2015-07" db="EMBL/GenBank/DDBJ databases">
        <authorList>
            <person name="Noorani M."/>
        </authorList>
    </citation>
    <scope>NUCLEOTIDE SEQUENCE [LARGE SCALE GENOMIC DNA]</scope>
    <source>
        <strain evidence="3 5">W1435</strain>
    </source>
</reference>
<dbReference type="STRING" id="1236517.ADJ77_00735"/>
<dbReference type="OrthoDB" id="1081386at2"/>
<evidence type="ECO:0000256" key="1">
    <source>
        <dbReference type="SAM" id="Phobius"/>
    </source>
</evidence>
<dbReference type="Proteomes" id="UP000682005">
    <property type="component" value="Chromosome 1"/>
</dbReference>
<dbReference type="AlphaFoldDB" id="A0A0K1NH70"/>
<dbReference type="EMBL" id="CP012074">
    <property type="protein sequence ID" value="AKU68429.1"/>
    <property type="molecule type" value="Genomic_DNA"/>
</dbReference>
<dbReference type="EMBL" id="CP072370">
    <property type="protein sequence ID" value="QUB87377.1"/>
    <property type="molecule type" value="Genomic_DNA"/>
</dbReference>
<keyword evidence="6" id="KW-1185">Reference proteome</keyword>
<accession>A0A0K1NH70</accession>
<sequence>MRTFQHKVTINDMGAITIFGLGAFFCLWNRTNSLMVILGCLLIIVTIRAVDRAIHTSYVLTDDSALQIKTGRIGLTKHILLSEVKSVEKRPFAFHLGHYALIEMMNGSVVSVQPDNVDSFLSALKKRIEKKDNEV</sequence>
<organism evidence="3 5">
    <name type="scientific">Prevotella fusca JCM 17724</name>
    <dbReference type="NCBI Taxonomy" id="1236517"/>
    <lineage>
        <taxon>Bacteria</taxon>
        <taxon>Pseudomonadati</taxon>
        <taxon>Bacteroidota</taxon>
        <taxon>Bacteroidia</taxon>
        <taxon>Bacteroidales</taxon>
        <taxon>Prevotellaceae</taxon>
        <taxon>Prevotella</taxon>
    </lineage>
</organism>
<evidence type="ECO:0000259" key="2">
    <source>
        <dbReference type="Pfam" id="PF06713"/>
    </source>
</evidence>
<dbReference type="InterPro" id="IPR009589">
    <property type="entry name" value="PH_YyaB-like"/>
</dbReference>
<evidence type="ECO:0000313" key="3">
    <source>
        <dbReference type="EMBL" id="AKU68429.1"/>
    </source>
</evidence>
<keyword evidence="1" id="KW-1133">Transmembrane helix</keyword>
<proteinExistence type="predicted"/>